<gene>
    <name evidence="1" type="ORF">RM844_06080</name>
</gene>
<name>A0ABU2JLJ2_9ACTN</name>
<sequence length="125" mass="13734">MGLVLFAGDDPTGPDVSWSHSGFHMYRAWLARAEGLTLSEMRGFGGDRTWSTVTSPLTPLLDHPDDDGVLTVAQCAAMLPRLEAISTGPPPEDDDPEFARRVADTRELVTVIRHCLRRNTELVFG</sequence>
<proteinExistence type="predicted"/>
<organism evidence="1 2">
    <name type="scientific">Streptomyces chisholmiae</name>
    <dbReference type="NCBI Taxonomy" id="3075540"/>
    <lineage>
        <taxon>Bacteria</taxon>
        <taxon>Bacillati</taxon>
        <taxon>Actinomycetota</taxon>
        <taxon>Actinomycetes</taxon>
        <taxon>Kitasatosporales</taxon>
        <taxon>Streptomycetaceae</taxon>
        <taxon>Streptomyces</taxon>
    </lineage>
</organism>
<comment type="caution">
    <text evidence="1">The sequence shown here is derived from an EMBL/GenBank/DDBJ whole genome shotgun (WGS) entry which is preliminary data.</text>
</comment>
<dbReference type="EMBL" id="JAVREO010000003">
    <property type="protein sequence ID" value="MDT0265856.1"/>
    <property type="molecule type" value="Genomic_DNA"/>
</dbReference>
<evidence type="ECO:0000313" key="2">
    <source>
        <dbReference type="Proteomes" id="UP001183410"/>
    </source>
</evidence>
<keyword evidence="2" id="KW-1185">Reference proteome</keyword>
<dbReference type="Proteomes" id="UP001183410">
    <property type="component" value="Unassembled WGS sequence"/>
</dbReference>
<dbReference type="RefSeq" id="WP_311665629.1">
    <property type="nucleotide sequence ID" value="NZ_JAVREO010000003.1"/>
</dbReference>
<reference evidence="2" key="1">
    <citation type="submission" date="2023-07" db="EMBL/GenBank/DDBJ databases">
        <title>30 novel species of actinomycetes from the DSMZ collection.</title>
        <authorList>
            <person name="Nouioui I."/>
        </authorList>
    </citation>
    <scope>NUCLEOTIDE SEQUENCE [LARGE SCALE GENOMIC DNA]</scope>
    <source>
        <strain evidence="2">DSM 44915</strain>
    </source>
</reference>
<evidence type="ECO:0000313" key="1">
    <source>
        <dbReference type="EMBL" id="MDT0265856.1"/>
    </source>
</evidence>
<protein>
    <submittedName>
        <fullName evidence="1">Uncharacterized protein</fullName>
    </submittedName>
</protein>
<accession>A0ABU2JLJ2</accession>